<evidence type="ECO:0000313" key="2">
    <source>
        <dbReference type="Proteomes" id="UP000010077"/>
    </source>
</evidence>
<organism evidence="1 2">
    <name type="scientific">Candidatus Endolissoclinum faulkneri L2</name>
    <dbReference type="NCBI Taxonomy" id="1193729"/>
    <lineage>
        <taxon>Bacteria</taxon>
        <taxon>Pseudomonadati</taxon>
        <taxon>Pseudomonadota</taxon>
        <taxon>Alphaproteobacteria</taxon>
        <taxon>Rhodospirillales</taxon>
        <taxon>Rhodospirillaceae</taxon>
        <taxon>Candidatus Endolissoclinum</taxon>
    </lineage>
</organism>
<dbReference type="Proteomes" id="UP000010077">
    <property type="component" value="Chromosome"/>
</dbReference>
<sequence length="39" mass="4584">MNEDNMIRDLIIFLNSNHPVKLQSLINVERISKINNAYL</sequence>
<dbReference type="EMBL" id="CP003539">
    <property type="protein sequence ID" value="AFX98492.1"/>
    <property type="molecule type" value="Genomic_DNA"/>
</dbReference>
<dbReference type="KEGG" id="thal:A1OE_292"/>
<dbReference type="AlphaFoldDB" id="K7YLY8"/>
<reference evidence="1 2" key="1">
    <citation type="journal article" date="2012" name="Proc. Natl. Acad. Sci. U.S.A.">
        <title>Genome streamlining and chemical defense in a coral reef symbiosis.</title>
        <authorList>
            <person name="Kwan J.C."/>
            <person name="Donia M.S."/>
            <person name="Han A.W."/>
            <person name="Hirose E."/>
            <person name="Haygood M.G."/>
            <person name="Schmidt E.W."/>
        </authorList>
    </citation>
    <scope>NUCLEOTIDE SEQUENCE [LARGE SCALE GENOMIC DNA]</scope>
    <source>
        <strain evidence="1 2">L2</strain>
    </source>
</reference>
<evidence type="ECO:0000313" key="1">
    <source>
        <dbReference type="EMBL" id="AFX98492.1"/>
    </source>
</evidence>
<keyword evidence="2" id="KW-1185">Reference proteome</keyword>
<gene>
    <name evidence="1" type="ORF">A1OE_292</name>
</gene>
<name>K7YLY8_9PROT</name>
<proteinExistence type="predicted"/>
<accession>K7YLY8</accession>
<protein>
    <submittedName>
        <fullName evidence="1">Uncharacterized protein</fullName>
    </submittedName>
</protein>
<dbReference type="HOGENOM" id="CLU_3306438_0_0_5"/>